<dbReference type="EMBL" id="SGWX01000001">
    <property type="protein sequence ID" value="RZS62878.1"/>
    <property type="molecule type" value="Genomic_DNA"/>
</dbReference>
<evidence type="ECO:0000256" key="1">
    <source>
        <dbReference type="SAM" id="MobiDB-lite"/>
    </source>
</evidence>
<dbReference type="GO" id="GO:0016301">
    <property type="term" value="F:kinase activity"/>
    <property type="evidence" value="ECO:0007669"/>
    <property type="project" value="UniProtKB-KW"/>
</dbReference>
<gene>
    <name evidence="2" type="ORF">EV386_3234</name>
</gene>
<protein>
    <submittedName>
        <fullName evidence="2">Streptomycin 6-kinase</fullName>
    </submittedName>
</protein>
<keyword evidence="2" id="KW-0418">Kinase</keyword>
<organism evidence="2 3">
    <name type="scientific">Xylanimonas ulmi</name>
    <dbReference type="NCBI Taxonomy" id="228973"/>
    <lineage>
        <taxon>Bacteria</taxon>
        <taxon>Bacillati</taxon>
        <taxon>Actinomycetota</taxon>
        <taxon>Actinomycetes</taxon>
        <taxon>Micrococcales</taxon>
        <taxon>Promicromonosporaceae</taxon>
        <taxon>Xylanimonas</taxon>
    </lineage>
</organism>
<dbReference type="Pfam" id="PF04655">
    <property type="entry name" value="APH_6_hur"/>
    <property type="match status" value="2"/>
</dbReference>
<dbReference type="GO" id="GO:0016773">
    <property type="term" value="F:phosphotransferase activity, alcohol group as acceptor"/>
    <property type="evidence" value="ECO:0007669"/>
    <property type="project" value="InterPro"/>
</dbReference>
<evidence type="ECO:0000313" key="2">
    <source>
        <dbReference type="EMBL" id="RZS62878.1"/>
    </source>
</evidence>
<feature type="region of interest" description="Disordered" evidence="1">
    <location>
        <begin position="1"/>
        <end position="23"/>
    </location>
</feature>
<keyword evidence="3" id="KW-1185">Reference proteome</keyword>
<comment type="caution">
    <text evidence="2">The sequence shown here is derived from an EMBL/GenBank/DDBJ whole genome shotgun (WGS) entry which is preliminary data.</text>
</comment>
<proteinExistence type="predicted"/>
<feature type="region of interest" description="Disordered" evidence="1">
    <location>
        <begin position="163"/>
        <end position="222"/>
    </location>
</feature>
<dbReference type="GO" id="GO:0019748">
    <property type="term" value="P:secondary metabolic process"/>
    <property type="evidence" value="ECO:0007669"/>
    <property type="project" value="InterPro"/>
</dbReference>
<name>A0A4Q7M854_9MICO</name>
<accession>A0A4Q7M854</accession>
<dbReference type="SUPFAM" id="SSF56112">
    <property type="entry name" value="Protein kinase-like (PK-like)"/>
    <property type="match status" value="1"/>
</dbReference>
<dbReference type="RefSeq" id="WP_242608009.1">
    <property type="nucleotide sequence ID" value="NZ_SGWX01000001.1"/>
</dbReference>
<dbReference type="Proteomes" id="UP000293852">
    <property type="component" value="Unassembled WGS sequence"/>
</dbReference>
<sequence>MDPRPLDPAPLDPRRAGLSRADLSRADGLRVPRALREAHRGHGADTGAWLDAAPDLAARLLDAWGLRVDGPTAHGAVAWIVPVRRADGSQAVLKLQPRDEETVGEPLALRVWSGDGAVLLLDHDEPSGSMLLERLDASRSIGTLPVPAALDVIGALLRRLHRSPLPPATPPPPPQPPPPAVPSPAPQPPPPPEPPPAPQPTPSPTRATARPPAPATPPDGALRTLADLGARLLDEAPHVVAPDAGWRRVLDGCAAALAEVITEPGDRVLHGDLHYANVLAPLAGSPAAERGEWLAIDPKPLLGDPCYELLPALHNRWDEAVATGDAARVALRRFDRLIESACLDPDRAVAWTLARCLSSLLWALEAPSRPFAAPDLTIARALLARRR</sequence>
<feature type="compositionally biased region" description="Pro residues" evidence="1">
    <location>
        <begin position="164"/>
        <end position="203"/>
    </location>
</feature>
<dbReference type="InterPro" id="IPR011009">
    <property type="entry name" value="Kinase-like_dom_sf"/>
</dbReference>
<dbReference type="AlphaFoldDB" id="A0A4Q7M854"/>
<reference evidence="2 3" key="1">
    <citation type="submission" date="2019-02" db="EMBL/GenBank/DDBJ databases">
        <title>Sequencing the genomes of 1000 actinobacteria strains.</title>
        <authorList>
            <person name="Klenk H.-P."/>
        </authorList>
    </citation>
    <scope>NUCLEOTIDE SEQUENCE [LARGE SCALE GENOMIC DNA]</scope>
    <source>
        <strain evidence="2 3">DSM 16932</strain>
    </source>
</reference>
<keyword evidence="2" id="KW-0808">Transferase</keyword>
<evidence type="ECO:0000313" key="3">
    <source>
        <dbReference type="Proteomes" id="UP000293852"/>
    </source>
</evidence>
<feature type="compositionally biased region" description="Pro residues" evidence="1">
    <location>
        <begin position="1"/>
        <end position="11"/>
    </location>
</feature>
<dbReference type="InterPro" id="IPR006748">
    <property type="entry name" value="NH2Glyco/OHUrea_AB-resist_kin"/>
</dbReference>